<keyword evidence="1" id="KW-0808">Transferase</keyword>
<dbReference type="Gene3D" id="3.40.1280.10">
    <property type="match status" value="1"/>
</dbReference>
<proteinExistence type="predicted"/>
<comment type="caution">
    <text evidence="1">The sequence shown here is derived from an EMBL/GenBank/DDBJ whole genome shotgun (WGS) entry which is preliminary data.</text>
</comment>
<dbReference type="SUPFAM" id="SSF75217">
    <property type="entry name" value="alpha/beta knot"/>
    <property type="match status" value="2"/>
</dbReference>
<dbReference type="Gene3D" id="2.40.50.140">
    <property type="entry name" value="Nucleic acid-binding proteins"/>
    <property type="match status" value="1"/>
</dbReference>
<dbReference type="GO" id="GO:0032259">
    <property type="term" value="P:methylation"/>
    <property type="evidence" value="ECO:0007669"/>
    <property type="project" value="UniProtKB-KW"/>
</dbReference>
<evidence type="ECO:0000313" key="1">
    <source>
        <dbReference type="EMBL" id="MDF0590884.1"/>
    </source>
</evidence>
<dbReference type="InterPro" id="IPR003750">
    <property type="entry name" value="Put_MeTrfase-C9orf114-like"/>
</dbReference>
<dbReference type="EMBL" id="JARFPK010000021">
    <property type="protein sequence ID" value="MDF0590884.1"/>
    <property type="molecule type" value="Genomic_DNA"/>
</dbReference>
<accession>A0ABT5X858</accession>
<keyword evidence="2" id="KW-1185">Reference proteome</keyword>
<reference evidence="1 2" key="1">
    <citation type="submission" date="2023-03" db="EMBL/GenBank/DDBJ databases">
        <title>WGS of Methanotrichaceae archaeon Mx.</title>
        <authorList>
            <person name="Sorokin D.Y."/>
            <person name="Merkel A.Y."/>
        </authorList>
    </citation>
    <scope>NUCLEOTIDE SEQUENCE [LARGE SCALE GENOMIC DNA]</scope>
    <source>
        <strain evidence="1 2">Mx</strain>
    </source>
</reference>
<dbReference type="InterPro" id="IPR029026">
    <property type="entry name" value="tRNA_m1G_MTases_N"/>
</dbReference>
<keyword evidence="1" id="KW-0489">Methyltransferase</keyword>
<dbReference type="CDD" id="cd18086">
    <property type="entry name" value="HsC9orf114-like"/>
    <property type="match status" value="1"/>
</dbReference>
<dbReference type="InterPro" id="IPR029028">
    <property type="entry name" value="Alpha/beta_knot_MTases"/>
</dbReference>
<name>A0ABT5X858_9EURY</name>
<dbReference type="Proteomes" id="UP001220010">
    <property type="component" value="Unassembled WGS sequence"/>
</dbReference>
<gene>
    <name evidence="1" type="ORF">P0O15_06855</name>
</gene>
<dbReference type="Pfam" id="PF02598">
    <property type="entry name" value="Methyltrn_RNA_3"/>
    <property type="match status" value="1"/>
</dbReference>
<sequence length="279" mass="31301">MIGGGETSILIPSSTTMESADERIRTLKVGQIARAAAVFRVDRIVIYRDDEFDDSRFISRVLQYAETPQYLRKRLFPRERALRYVGILPPLRTPHHPRSSKVSTLEVGEFRVGLVVDEVGSDDGAWVEIGVERPLPLRTEKRFRLGQRLNVRVFSLKPLAAEPVDRSEIPHYWGYETEVIPNLEEHVSSTEKQVVVTSRTGRPATPDLLAQVVRQGRSRGLELVYGSPARGVDAFLSSETMEGCLLINTIPHQGTETVRLEEAIVATLSQVNLMRSLEG</sequence>
<dbReference type="PANTHER" id="PTHR12150:SF13">
    <property type="entry name" value="METHYLTRANSFERASE C9ORF114-RELATED"/>
    <property type="match status" value="1"/>
</dbReference>
<dbReference type="PANTHER" id="PTHR12150">
    <property type="entry name" value="CLASS IV SAM-BINDING METHYLTRANSFERASE-RELATED"/>
    <property type="match status" value="1"/>
</dbReference>
<dbReference type="RefSeq" id="WP_316966629.1">
    <property type="nucleotide sequence ID" value="NZ_JARFPK010000021.1"/>
</dbReference>
<protein>
    <submittedName>
        <fullName evidence="1">RNA uridine N3 methyltransferase</fullName>
    </submittedName>
</protein>
<dbReference type="InterPro" id="IPR012340">
    <property type="entry name" value="NA-bd_OB-fold"/>
</dbReference>
<dbReference type="GO" id="GO:0008168">
    <property type="term" value="F:methyltransferase activity"/>
    <property type="evidence" value="ECO:0007669"/>
    <property type="project" value="UniProtKB-KW"/>
</dbReference>
<evidence type="ECO:0000313" key="2">
    <source>
        <dbReference type="Proteomes" id="UP001220010"/>
    </source>
</evidence>
<organism evidence="1 2">
    <name type="scientific">Candidatus Methanocrinis natronophilus</name>
    <dbReference type="NCBI Taxonomy" id="3033396"/>
    <lineage>
        <taxon>Archaea</taxon>
        <taxon>Methanobacteriati</taxon>
        <taxon>Methanobacteriota</taxon>
        <taxon>Stenosarchaea group</taxon>
        <taxon>Methanomicrobia</taxon>
        <taxon>Methanotrichales</taxon>
        <taxon>Methanotrichaceae</taxon>
        <taxon>Methanocrinis</taxon>
    </lineage>
</organism>